<reference evidence="8" key="1">
    <citation type="journal article" date="2018" name="PLoS Negl. Trop. Dis.">
        <title>An insight into the salivary gland and fat body transcriptome of Panstrongylus lignarius (Hemiptera: Heteroptera), the main vector of Chagas disease in Peru.</title>
        <authorList>
            <person name="Nevoa J.C."/>
            <person name="Mendes M.T."/>
            <person name="da Silva M.V."/>
            <person name="Soares S.C."/>
            <person name="Oliveira C.J.F."/>
            <person name="Ribeiro J.M.C."/>
        </authorList>
    </citation>
    <scope>NUCLEOTIDE SEQUENCE</scope>
</reference>
<dbReference type="InterPro" id="IPR043504">
    <property type="entry name" value="Peptidase_S1_PA_chymotrypsin"/>
</dbReference>
<dbReference type="InterPro" id="IPR009003">
    <property type="entry name" value="Peptidase_S1_PA"/>
</dbReference>
<accession>A0A224XQ00</accession>
<keyword evidence="5" id="KW-1015">Disulfide bond</keyword>
<protein>
    <submittedName>
        <fullName evidence="8">Putative trypsin-like serine protease</fullName>
    </submittedName>
</protein>
<dbReference type="GO" id="GO:0006508">
    <property type="term" value="P:proteolysis"/>
    <property type="evidence" value="ECO:0007669"/>
    <property type="project" value="UniProtKB-KW"/>
</dbReference>
<feature type="chain" id="PRO_5012104004" evidence="6">
    <location>
        <begin position="22"/>
        <end position="281"/>
    </location>
</feature>
<dbReference type="GO" id="GO:0004252">
    <property type="term" value="F:serine-type endopeptidase activity"/>
    <property type="evidence" value="ECO:0007669"/>
    <property type="project" value="InterPro"/>
</dbReference>
<dbReference type="PANTHER" id="PTHR24276">
    <property type="entry name" value="POLYSERASE-RELATED"/>
    <property type="match status" value="1"/>
</dbReference>
<dbReference type="PANTHER" id="PTHR24276:SF98">
    <property type="entry name" value="FI18310P1-RELATED"/>
    <property type="match status" value="1"/>
</dbReference>
<evidence type="ECO:0000256" key="2">
    <source>
        <dbReference type="ARBA" id="ARBA00022670"/>
    </source>
</evidence>
<organism evidence="8">
    <name type="scientific">Panstrongylus lignarius</name>
    <dbReference type="NCBI Taxonomy" id="156445"/>
    <lineage>
        <taxon>Eukaryota</taxon>
        <taxon>Metazoa</taxon>
        <taxon>Ecdysozoa</taxon>
        <taxon>Arthropoda</taxon>
        <taxon>Hexapoda</taxon>
        <taxon>Insecta</taxon>
        <taxon>Pterygota</taxon>
        <taxon>Neoptera</taxon>
        <taxon>Paraneoptera</taxon>
        <taxon>Hemiptera</taxon>
        <taxon>Heteroptera</taxon>
        <taxon>Panheteroptera</taxon>
        <taxon>Cimicomorpha</taxon>
        <taxon>Reduviidae</taxon>
        <taxon>Triatominae</taxon>
        <taxon>Panstrongylus</taxon>
    </lineage>
</organism>
<dbReference type="InterPro" id="IPR001254">
    <property type="entry name" value="Trypsin_dom"/>
</dbReference>
<dbReference type="Pfam" id="PF00089">
    <property type="entry name" value="Trypsin"/>
    <property type="match status" value="1"/>
</dbReference>
<name>A0A224XQ00_9HEMI</name>
<evidence type="ECO:0000256" key="4">
    <source>
        <dbReference type="ARBA" id="ARBA00022825"/>
    </source>
</evidence>
<evidence type="ECO:0000313" key="8">
    <source>
        <dbReference type="EMBL" id="JAW11908.1"/>
    </source>
</evidence>
<dbReference type="PROSITE" id="PS50240">
    <property type="entry name" value="TRYPSIN_DOM"/>
    <property type="match status" value="1"/>
</dbReference>
<dbReference type="InterPro" id="IPR050430">
    <property type="entry name" value="Peptidase_S1"/>
</dbReference>
<evidence type="ECO:0000256" key="1">
    <source>
        <dbReference type="ARBA" id="ARBA00007664"/>
    </source>
</evidence>
<dbReference type="Gene3D" id="2.40.10.10">
    <property type="entry name" value="Trypsin-like serine proteases"/>
    <property type="match status" value="1"/>
</dbReference>
<dbReference type="InterPro" id="IPR001314">
    <property type="entry name" value="Peptidase_S1A"/>
</dbReference>
<evidence type="ECO:0000259" key="7">
    <source>
        <dbReference type="PROSITE" id="PS50240"/>
    </source>
</evidence>
<dbReference type="SMART" id="SM00020">
    <property type="entry name" value="Tryp_SPc"/>
    <property type="match status" value="1"/>
</dbReference>
<sequence length="281" mass="31594">MFIILFLLVKVCCMVTSKVVSIEVDPATIANASQFDIDEVPYIVSIQNTIGDKDKTKVCTGFFTGSNWILTSAHCFDGGKVTKTLIKFGINDYSLDTKKNNLESKGIFKHPEYNSKSLMNDLALIKVQLTDAQAGKAKYLLTDEYGFKWKKNVPGRNCMAVGFGHTKYNDPKLFMKELIVRYDPRACGCFATNRELLCGTNNASDSEQCFEDYGGPLICNGLVVGVANKILQCDENERDKCGKETYLRYTNLCAYFQWISGYVDSFPEECFGYRQGKKINK</sequence>
<feature type="domain" description="Peptidase S1" evidence="7">
    <location>
        <begin position="29"/>
        <end position="264"/>
    </location>
</feature>
<keyword evidence="3" id="KW-0378">Hydrolase</keyword>
<dbReference type="FunFam" id="2.40.10.10:FF:000068">
    <property type="entry name" value="transmembrane protease serine 2"/>
    <property type="match status" value="1"/>
</dbReference>
<evidence type="ECO:0000256" key="5">
    <source>
        <dbReference type="ARBA" id="ARBA00023157"/>
    </source>
</evidence>
<comment type="similarity">
    <text evidence="1">Belongs to the peptidase S1 family.</text>
</comment>
<feature type="signal peptide" evidence="6">
    <location>
        <begin position="1"/>
        <end position="21"/>
    </location>
</feature>
<evidence type="ECO:0000256" key="3">
    <source>
        <dbReference type="ARBA" id="ARBA00022801"/>
    </source>
</evidence>
<dbReference type="AlphaFoldDB" id="A0A224XQ00"/>
<keyword evidence="4" id="KW-0720">Serine protease</keyword>
<proteinExistence type="inferred from homology"/>
<dbReference type="PRINTS" id="PR00722">
    <property type="entry name" value="CHYMOTRYPSIN"/>
</dbReference>
<keyword evidence="2 8" id="KW-0645">Protease</keyword>
<evidence type="ECO:0000256" key="6">
    <source>
        <dbReference type="SAM" id="SignalP"/>
    </source>
</evidence>
<dbReference type="SUPFAM" id="SSF50494">
    <property type="entry name" value="Trypsin-like serine proteases"/>
    <property type="match status" value="1"/>
</dbReference>
<keyword evidence="6" id="KW-0732">Signal</keyword>
<dbReference type="EMBL" id="GFTR01004518">
    <property type="protein sequence ID" value="JAW11908.1"/>
    <property type="molecule type" value="Transcribed_RNA"/>
</dbReference>